<accession>A0ABV7KBX1</accession>
<proteinExistence type="predicted"/>
<evidence type="ECO:0000256" key="1">
    <source>
        <dbReference type="SAM" id="Coils"/>
    </source>
</evidence>
<protein>
    <submittedName>
        <fullName evidence="2">Uncharacterized protein</fullName>
    </submittedName>
</protein>
<dbReference type="Proteomes" id="UP001595583">
    <property type="component" value="Unassembled WGS sequence"/>
</dbReference>
<name>A0ABV7KBX1_9HYPH</name>
<reference evidence="3" key="1">
    <citation type="journal article" date="2019" name="Int. J. Syst. Evol. Microbiol.">
        <title>The Global Catalogue of Microorganisms (GCM) 10K type strain sequencing project: providing services to taxonomists for standard genome sequencing and annotation.</title>
        <authorList>
            <consortium name="The Broad Institute Genomics Platform"/>
            <consortium name="The Broad Institute Genome Sequencing Center for Infectious Disease"/>
            <person name="Wu L."/>
            <person name="Ma J."/>
        </authorList>
    </citation>
    <scope>NUCLEOTIDE SEQUENCE [LARGE SCALE GENOMIC DNA]</scope>
    <source>
        <strain evidence="3">KCTC 52165</strain>
    </source>
</reference>
<dbReference type="EMBL" id="JBHRTK010000012">
    <property type="protein sequence ID" value="MFC3206822.1"/>
    <property type="molecule type" value="Genomic_DNA"/>
</dbReference>
<dbReference type="RefSeq" id="WP_378220626.1">
    <property type="nucleotide sequence ID" value="NZ_JBHRTK010000012.1"/>
</dbReference>
<evidence type="ECO:0000313" key="3">
    <source>
        <dbReference type="Proteomes" id="UP001595583"/>
    </source>
</evidence>
<feature type="coiled-coil region" evidence="1">
    <location>
        <begin position="68"/>
        <end position="134"/>
    </location>
</feature>
<keyword evidence="3" id="KW-1185">Reference proteome</keyword>
<keyword evidence="1" id="KW-0175">Coiled coil</keyword>
<organism evidence="2 3">
    <name type="scientific">Aquamicrobium soli</name>
    <dbReference type="NCBI Taxonomy" id="1811518"/>
    <lineage>
        <taxon>Bacteria</taxon>
        <taxon>Pseudomonadati</taxon>
        <taxon>Pseudomonadota</taxon>
        <taxon>Alphaproteobacteria</taxon>
        <taxon>Hyphomicrobiales</taxon>
        <taxon>Phyllobacteriaceae</taxon>
        <taxon>Aquamicrobium</taxon>
    </lineage>
</organism>
<sequence>MVDAPDRIWSIGSESPYRINCSILDHAGEPGCTEYLRADIAASQLAEKQKQLDELPSKALWDESRKALASMRNEVGELKRQLAEARAERDRFSELYAREAHAHMVSREFAEAERDRLAADNARLREALEGLLEVHEALGAGNSYASRKARAALAAGKE</sequence>
<gene>
    <name evidence="2" type="ORF">ACFOHJ_11415</name>
</gene>
<evidence type="ECO:0000313" key="2">
    <source>
        <dbReference type="EMBL" id="MFC3206822.1"/>
    </source>
</evidence>
<comment type="caution">
    <text evidence="2">The sequence shown here is derived from an EMBL/GenBank/DDBJ whole genome shotgun (WGS) entry which is preliminary data.</text>
</comment>